<feature type="transmembrane region" description="Helical" evidence="1">
    <location>
        <begin position="401"/>
        <end position="421"/>
    </location>
</feature>
<feature type="transmembrane region" description="Helical" evidence="1">
    <location>
        <begin position="152"/>
        <end position="176"/>
    </location>
</feature>
<feature type="transmembrane region" description="Helical" evidence="1">
    <location>
        <begin position="320"/>
        <end position="341"/>
    </location>
</feature>
<dbReference type="RefSeq" id="WP_183310526.1">
    <property type="nucleotide sequence ID" value="NZ_JACIEW010000003.1"/>
</dbReference>
<evidence type="ECO:0000256" key="1">
    <source>
        <dbReference type="SAM" id="Phobius"/>
    </source>
</evidence>
<feature type="transmembrane region" description="Helical" evidence="1">
    <location>
        <begin position="188"/>
        <end position="211"/>
    </location>
</feature>
<feature type="transmembrane region" description="Helical" evidence="1">
    <location>
        <begin position="77"/>
        <end position="99"/>
    </location>
</feature>
<comment type="caution">
    <text evidence="2">The sequence shown here is derived from an EMBL/GenBank/DDBJ whole genome shotgun (WGS) entry which is preliminary data.</text>
</comment>
<dbReference type="AlphaFoldDB" id="A0A7W6ILE6"/>
<gene>
    <name evidence="2" type="ORF">GGR20_001424</name>
</gene>
<dbReference type="EMBL" id="JACIEW010000003">
    <property type="protein sequence ID" value="MBB4051782.1"/>
    <property type="molecule type" value="Genomic_DNA"/>
</dbReference>
<feature type="transmembrane region" description="Helical" evidence="1">
    <location>
        <begin position="35"/>
        <end position="57"/>
    </location>
</feature>
<feature type="transmembrane region" description="Helical" evidence="1">
    <location>
        <begin position="485"/>
        <end position="508"/>
    </location>
</feature>
<proteinExistence type="predicted"/>
<feature type="transmembrane region" description="Helical" evidence="1">
    <location>
        <begin position="353"/>
        <end position="375"/>
    </location>
</feature>
<feature type="transmembrane region" description="Helical" evidence="1">
    <location>
        <begin position="460"/>
        <end position="479"/>
    </location>
</feature>
<sequence length="512" mass="54297">MTLVPASLPWLAAHELRLAWRDTLAMVTGGRRGRLFGWIAGGGAVFGIMLLIAWFAVRPWIEAGIVLDKQALVTISGMGLLFWTVTLSQALEAVTRVYYGRSDLDLILSSPASSARLFAVRAGTVFVSTAALGLLLVSPLVIALVLQDGPRWLSAILVMMALAAFSVAIAMAITRLLFRLTGPRRTRLIAQIVAGIVGAGFVIGIQAAAILSHEGFSRLAFFQSDAILAAAPPPNSLLWLPARAALGEPMPALLLIALSVVALVATATLIAPSYGRLATAAAGLNHVRGQRRPQKRAFRPASQRQALRRKEFLLLQRDPWLLSQTLMQLLYLVPPALLLWINYGTSSGDGTFIVIVPVLVMACGQLAGGLAWLAISGEDAHDLVATAPLTPATILRAKIEAVLTIIALVMAPLLFMIGLAAWPMALITATCAAAAAAASTAIQLWFRVTAKRSMFRRRQVASRAATLCEAFSSILWAGTGALWAAGLYLAVGPAILALLVLGIARLLAPKPT</sequence>
<feature type="transmembrane region" description="Helical" evidence="1">
    <location>
        <begin position="120"/>
        <end position="146"/>
    </location>
</feature>
<evidence type="ECO:0000313" key="3">
    <source>
        <dbReference type="Proteomes" id="UP000547011"/>
    </source>
</evidence>
<feature type="transmembrane region" description="Helical" evidence="1">
    <location>
        <begin position="250"/>
        <end position="271"/>
    </location>
</feature>
<keyword evidence="1" id="KW-0812">Transmembrane</keyword>
<keyword evidence="1" id="KW-0472">Membrane</keyword>
<accession>A0A7W6ILE6</accession>
<dbReference type="Proteomes" id="UP000547011">
    <property type="component" value="Unassembled WGS sequence"/>
</dbReference>
<keyword evidence="1" id="KW-1133">Transmembrane helix</keyword>
<name>A0A7W6ILE6_9HYPH</name>
<feature type="transmembrane region" description="Helical" evidence="1">
    <location>
        <begin position="427"/>
        <end position="448"/>
    </location>
</feature>
<evidence type="ECO:0000313" key="2">
    <source>
        <dbReference type="EMBL" id="MBB4051782.1"/>
    </source>
</evidence>
<organism evidence="2 3">
    <name type="scientific">Devosia subaequoris</name>
    <dbReference type="NCBI Taxonomy" id="395930"/>
    <lineage>
        <taxon>Bacteria</taxon>
        <taxon>Pseudomonadati</taxon>
        <taxon>Pseudomonadota</taxon>
        <taxon>Alphaproteobacteria</taxon>
        <taxon>Hyphomicrobiales</taxon>
        <taxon>Devosiaceae</taxon>
        <taxon>Devosia</taxon>
    </lineage>
</organism>
<reference evidence="2 3" key="1">
    <citation type="submission" date="2020-08" db="EMBL/GenBank/DDBJ databases">
        <title>Genomic Encyclopedia of Type Strains, Phase IV (KMG-IV): sequencing the most valuable type-strain genomes for metagenomic binning, comparative biology and taxonomic classification.</title>
        <authorList>
            <person name="Goeker M."/>
        </authorList>
    </citation>
    <scope>NUCLEOTIDE SEQUENCE [LARGE SCALE GENOMIC DNA]</scope>
    <source>
        <strain evidence="2 3">DSM 23447</strain>
    </source>
</reference>
<keyword evidence="3" id="KW-1185">Reference proteome</keyword>
<protein>
    <submittedName>
        <fullName evidence="2">ABC-2 type transport system permease protein</fullName>
    </submittedName>
</protein>